<organism evidence="2 3">
    <name type="scientific">Caloramator quimbayensis</name>
    <dbReference type="NCBI Taxonomy" id="1147123"/>
    <lineage>
        <taxon>Bacteria</taxon>
        <taxon>Bacillati</taxon>
        <taxon>Bacillota</taxon>
        <taxon>Clostridia</taxon>
        <taxon>Eubacteriales</taxon>
        <taxon>Clostridiaceae</taxon>
        <taxon>Caloramator</taxon>
    </lineage>
</organism>
<dbReference type="OrthoDB" id="1955122at2"/>
<name>A0A1T4XCP0_9CLOT</name>
<evidence type="ECO:0000256" key="1">
    <source>
        <dbReference type="SAM" id="Coils"/>
    </source>
</evidence>
<protein>
    <submittedName>
        <fullName evidence="2">Uncharacterized protein</fullName>
    </submittedName>
</protein>
<dbReference type="RefSeq" id="WP_078696271.1">
    <property type="nucleotide sequence ID" value="NZ_FUYH01000007.1"/>
</dbReference>
<proteinExistence type="predicted"/>
<keyword evidence="1" id="KW-0175">Coiled coil</keyword>
<dbReference type="STRING" id="1147123.SAMN05443428_107132"/>
<reference evidence="3" key="1">
    <citation type="submission" date="2017-02" db="EMBL/GenBank/DDBJ databases">
        <authorList>
            <person name="Varghese N."/>
            <person name="Submissions S."/>
        </authorList>
    </citation>
    <scope>NUCLEOTIDE SEQUENCE [LARGE SCALE GENOMIC DNA]</scope>
    <source>
        <strain evidence="3">USBA 833</strain>
    </source>
</reference>
<evidence type="ECO:0000313" key="3">
    <source>
        <dbReference type="Proteomes" id="UP000190105"/>
    </source>
</evidence>
<dbReference type="AlphaFoldDB" id="A0A1T4XCP0"/>
<accession>A0A1T4XCP0</accession>
<dbReference type="EMBL" id="FUYH01000007">
    <property type="protein sequence ID" value="SKA86741.1"/>
    <property type="molecule type" value="Genomic_DNA"/>
</dbReference>
<sequence length="78" mass="9170">MNYELKLNELKNKIEVYKNKKIKAETRLEQLQIQKDAIIKELNDLGVAPENLDNEIKKLDNEIKELIDKIESMMPSDI</sequence>
<feature type="coiled-coil region" evidence="1">
    <location>
        <begin position="7"/>
        <end position="69"/>
    </location>
</feature>
<gene>
    <name evidence="2" type="ORF">SAMN05443428_107132</name>
</gene>
<dbReference type="Proteomes" id="UP000190105">
    <property type="component" value="Unassembled WGS sequence"/>
</dbReference>
<keyword evidence="3" id="KW-1185">Reference proteome</keyword>
<evidence type="ECO:0000313" key="2">
    <source>
        <dbReference type="EMBL" id="SKA86741.1"/>
    </source>
</evidence>